<keyword evidence="6" id="KW-0456">Lyase</keyword>
<dbReference type="InterPro" id="IPR001753">
    <property type="entry name" value="Enoyl-CoA_hydra/iso"/>
</dbReference>
<protein>
    <recommendedName>
        <fullName evidence="3">enoyl-CoA hydratase</fullName>
        <ecNumber evidence="3">4.2.1.17</ecNumber>
    </recommendedName>
</protein>
<dbReference type="GO" id="GO:0006635">
    <property type="term" value="P:fatty acid beta-oxidation"/>
    <property type="evidence" value="ECO:0007669"/>
    <property type="project" value="TreeGrafter"/>
</dbReference>
<evidence type="ECO:0000256" key="2">
    <source>
        <dbReference type="ARBA" id="ARBA00005254"/>
    </source>
</evidence>
<gene>
    <name evidence="10" type="ORF">SG34_015115</name>
</gene>
<comment type="similarity">
    <text evidence="2 9">Belongs to the enoyl-CoA hydratase/isomerase family.</text>
</comment>
<keyword evidence="4" id="KW-0276">Fatty acid metabolism</keyword>
<dbReference type="InterPro" id="IPR018376">
    <property type="entry name" value="Enoyl-CoA_hyd/isom_CS"/>
</dbReference>
<evidence type="ECO:0000256" key="4">
    <source>
        <dbReference type="ARBA" id="ARBA00022832"/>
    </source>
</evidence>
<evidence type="ECO:0000256" key="9">
    <source>
        <dbReference type="RuleBase" id="RU003707"/>
    </source>
</evidence>
<dbReference type="FunFam" id="3.90.226.10:FF:000019">
    <property type="entry name" value="Enoyl-CoA hydratase, mitochondrial"/>
    <property type="match status" value="1"/>
</dbReference>
<dbReference type="EMBL" id="CP059733">
    <property type="protein sequence ID" value="WDE02774.1"/>
    <property type="molecule type" value="Genomic_DNA"/>
</dbReference>
<dbReference type="SUPFAM" id="SSF52096">
    <property type="entry name" value="ClpP/crotonase"/>
    <property type="match status" value="1"/>
</dbReference>
<dbReference type="Proteomes" id="UP000032352">
    <property type="component" value="Chromosome"/>
</dbReference>
<dbReference type="PANTHER" id="PTHR11941:SF54">
    <property type="entry name" value="ENOYL-COA HYDRATASE, MITOCHONDRIAL"/>
    <property type="match status" value="1"/>
</dbReference>
<dbReference type="InterPro" id="IPR029045">
    <property type="entry name" value="ClpP/crotonase-like_dom_sf"/>
</dbReference>
<dbReference type="PANTHER" id="PTHR11941">
    <property type="entry name" value="ENOYL-COA HYDRATASE-RELATED"/>
    <property type="match status" value="1"/>
</dbReference>
<evidence type="ECO:0000313" key="10">
    <source>
        <dbReference type="EMBL" id="WDE02774.1"/>
    </source>
</evidence>
<accession>A0AAF0C7E7</accession>
<reference evidence="10 11" key="1">
    <citation type="journal article" date="2015" name="Genome Announc.">
        <title>Draft Genome Sequences of Marine Isolates of Thalassomonas viridans and Thalassomonas actiniarum.</title>
        <authorList>
            <person name="Olonade I."/>
            <person name="van Zyl L.J."/>
            <person name="Trindade M."/>
        </authorList>
    </citation>
    <scope>NUCLEOTIDE SEQUENCE [LARGE SCALE GENOMIC DNA]</scope>
    <source>
        <strain evidence="10 11">XOM25</strain>
    </source>
</reference>
<evidence type="ECO:0000313" key="11">
    <source>
        <dbReference type="Proteomes" id="UP000032352"/>
    </source>
</evidence>
<sequence>MNIVYEKNREQVSDTSLEANVLIKVEITGKVALLTLNRSQALNALSSELMHELIAKMQQLEANPDIGCFVITGNSRVFCAGADIKEMQIKSCQQMIAEDYFSGWDQFAAIKIPKIAAVSGYALGGGCELAMMCDVIYAGDSAVFAQPEINLGVIPGIGGTQRLTHSVGKAKAMDLILTGRHMSAAEAEQGGLVARVFSDETLLEEALFAAQSISEKGRLSVALAKEAIDASMELPLAQGLVFERRVFHSLFSCREQQEGMAAFIEKRRADFSHDVFSK</sequence>
<dbReference type="EC" id="4.2.1.17" evidence="3"/>
<dbReference type="Gene3D" id="3.90.226.10">
    <property type="entry name" value="2-enoyl-CoA Hydratase, Chain A, domain 1"/>
    <property type="match status" value="1"/>
</dbReference>
<organism evidence="10 11">
    <name type="scientific">Thalassomonas viridans</name>
    <dbReference type="NCBI Taxonomy" id="137584"/>
    <lineage>
        <taxon>Bacteria</taxon>
        <taxon>Pseudomonadati</taxon>
        <taxon>Pseudomonadota</taxon>
        <taxon>Gammaproteobacteria</taxon>
        <taxon>Alteromonadales</taxon>
        <taxon>Colwelliaceae</taxon>
        <taxon>Thalassomonas</taxon>
    </lineage>
</organism>
<dbReference type="RefSeq" id="WP_044840227.1">
    <property type="nucleotide sequence ID" value="NZ_CP059733.1"/>
</dbReference>
<comment type="function">
    <text evidence="1">Could possibly oxidize fatty acids using specific components.</text>
</comment>
<comment type="catalytic activity">
    <reaction evidence="7">
        <text>a (3S)-3-hydroxyacyl-CoA = a (2E)-enoyl-CoA + H2O</text>
        <dbReference type="Rhea" id="RHEA:16105"/>
        <dbReference type="ChEBI" id="CHEBI:15377"/>
        <dbReference type="ChEBI" id="CHEBI:57318"/>
        <dbReference type="ChEBI" id="CHEBI:58856"/>
        <dbReference type="EC" id="4.2.1.17"/>
    </reaction>
</comment>
<dbReference type="CDD" id="cd06558">
    <property type="entry name" value="crotonase-like"/>
    <property type="match status" value="1"/>
</dbReference>
<evidence type="ECO:0000256" key="6">
    <source>
        <dbReference type="ARBA" id="ARBA00023239"/>
    </source>
</evidence>
<proteinExistence type="inferred from homology"/>
<name>A0AAF0C7E7_9GAMM</name>
<dbReference type="PROSITE" id="PS00166">
    <property type="entry name" value="ENOYL_COA_HYDRATASE"/>
    <property type="match status" value="1"/>
</dbReference>
<comment type="catalytic activity">
    <reaction evidence="8">
        <text>a 4-saturated-(3S)-3-hydroxyacyl-CoA = a (3E)-enoyl-CoA + H2O</text>
        <dbReference type="Rhea" id="RHEA:20724"/>
        <dbReference type="ChEBI" id="CHEBI:15377"/>
        <dbReference type="ChEBI" id="CHEBI:58521"/>
        <dbReference type="ChEBI" id="CHEBI:137480"/>
        <dbReference type="EC" id="4.2.1.17"/>
    </reaction>
</comment>
<evidence type="ECO:0000256" key="7">
    <source>
        <dbReference type="ARBA" id="ARBA00023709"/>
    </source>
</evidence>
<evidence type="ECO:0000256" key="5">
    <source>
        <dbReference type="ARBA" id="ARBA00023098"/>
    </source>
</evidence>
<dbReference type="GO" id="GO:0004300">
    <property type="term" value="F:enoyl-CoA hydratase activity"/>
    <property type="evidence" value="ECO:0007669"/>
    <property type="project" value="UniProtKB-EC"/>
</dbReference>
<keyword evidence="5" id="KW-0443">Lipid metabolism</keyword>
<dbReference type="FunFam" id="1.10.12.10:FF:000001">
    <property type="entry name" value="Probable enoyl-CoA hydratase, mitochondrial"/>
    <property type="match status" value="1"/>
</dbReference>
<evidence type="ECO:0000256" key="1">
    <source>
        <dbReference type="ARBA" id="ARBA00002994"/>
    </source>
</evidence>
<dbReference type="KEGG" id="tvd:SG34_015115"/>
<reference evidence="10 11" key="2">
    <citation type="journal article" date="2022" name="Mar. Drugs">
        <title>Bioassay-Guided Fractionation Leads to the Detection of Cholic Acid Generated by the Rare Thalassomonas sp.</title>
        <authorList>
            <person name="Pheiffer F."/>
            <person name="Schneider Y.K."/>
            <person name="Hansen E.H."/>
            <person name="Andersen J.H."/>
            <person name="Isaksson J."/>
            <person name="Busche T."/>
            <person name="R C."/>
            <person name="Kalinowski J."/>
            <person name="Zyl L.V."/>
            <person name="Trindade M."/>
        </authorList>
    </citation>
    <scope>NUCLEOTIDE SEQUENCE [LARGE SCALE GENOMIC DNA]</scope>
    <source>
        <strain evidence="10 11">XOM25</strain>
    </source>
</reference>
<dbReference type="Gene3D" id="1.10.12.10">
    <property type="entry name" value="Lyase 2-enoyl-coa Hydratase, Chain A, domain 2"/>
    <property type="match status" value="1"/>
</dbReference>
<keyword evidence="11" id="KW-1185">Reference proteome</keyword>
<evidence type="ECO:0000256" key="8">
    <source>
        <dbReference type="ARBA" id="ARBA00023717"/>
    </source>
</evidence>
<dbReference type="InterPro" id="IPR014748">
    <property type="entry name" value="Enoyl-CoA_hydra_C"/>
</dbReference>
<dbReference type="Pfam" id="PF00378">
    <property type="entry name" value="ECH_1"/>
    <property type="match status" value="1"/>
</dbReference>
<dbReference type="AlphaFoldDB" id="A0AAF0C7E7"/>
<evidence type="ECO:0000256" key="3">
    <source>
        <dbReference type="ARBA" id="ARBA00012076"/>
    </source>
</evidence>